<keyword evidence="2" id="KW-1133">Transmembrane helix</keyword>
<feature type="transmembrane region" description="Helical" evidence="2">
    <location>
        <begin position="6"/>
        <end position="22"/>
    </location>
</feature>
<evidence type="ECO:0000313" key="3">
    <source>
        <dbReference type="EMBL" id="QHT77846.1"/>
    </source>
</evidence>
<dbReference type="AlphaFoldDB" id="A0A6C0HCC2"/>
<evidence type="ECO:0000256" key="2">
    <source>
        <dbReference type="SAM" id="Phobius"/>
    </source>
</evidence>
<dbReference type="PANTHER" id="PTHR32385:SF15">
    <property type="entry name" value="INOSITOL PHOSPHOCERAMIDE MANNOSYLTRANSFERASE 1"/>
    <property type="match status" value="1"/>
</dbReference>
<dbReference type="GO" id="GO:0016020">
    <property type="term" value="C:membrane"/>
    <property type="evidence" value="ECO:0007669"/>
    <property type="project" value="GOC"/>
</dbReference>
<keyword evidence="1" id="KW-0808">Transferase</keyword>
<keyword evidence="2" id="KW-0472">Membrane</keyword>
<protein>
    <recommendedName>
        <fullName evidence="4">Glycosyltransferase</fullName>
    </recommendedName>
</protein>
<keyword evidence="2" id="KW-0812">Transmembrane</keyword>
<dbReference type="Gene3D" id="3.90.550.20">
    <property type="match status" value="1"/>
</dbReference>
<dbReference type="Pfam" id="PF04488">
    <property type="entry name" value="Gly_transf_sug"/>
    <property type="match status" value="1"/>
</dbReference>
<dbReference type="InterPro" id="IPR051706">
    <property type="entry name" value="Glycosyltransferase_domain"/>
</dbReference>
<sequence>MNLKYIILFLIAILICIGLYYFKIVKENMEPNVDIVNLDTILANHEIPLHIYQTWYTNTLPQYMQDCVNKLKKDNPEFSYHFYNDSDCREYIKDNFNKDVLHAFDKLIPGAYKADLWRYCILYKKGGIYLDIKYQCENGFKLIQLTDKEYFVKDIPKLGKLGIYNALLICKPGNEILLNCIHKIVENVQHKYYGSSPLEVTGPLLMAKYFSPLDIYNLQLEHIQEKNNFYITNNGIKILKIYPEYRSEQQLYQKNKYYAELWHKKGVYM</sequence>
<dbReference type="GO" id="GO:0051999">
    <property type="term" value="P:mannosyl-inositol phosphorylceramide biosynthetic process"/>
    <property type="evidence" value="ECO:0007669"/>
    <property type="project" value="TreeGrafter"/>
</dbReference>
<dbReference type="InterPro" id="IPR007577">
    <property type="entry name" value="GlycoTrfase_DXD_sugar-bd_CS"/>
</dbReference>
<organism evidence="3">
    <name type="scientific">viral metagenome</name>
    <dbReference type="NCBI Taxonomy" id="1070528"/>
    <lineage>
        <taxon>unclassified sequences</taxon>
        <taxon>metagenomes</taxon>
        <taxon>organismal metagenomes</taxon>
    </lineage>
</organism>
<dbReference type="InterPro" id="IPR029044">
    <property type="entry name" value="Nucleotide-diphossugar_trans"/>
</dbReference>
<dbReference type="PANTHER" id="PTHR32385">
    <property type="entry name" value="MANNOSYL PHOSPHORYLINOSITOL CERAMIDE SYNTHASE"/>
    <property type="match status" value="1"/>
</dbReference>
<evidence type="ECO:0000256" key="1">
    <source>
        <dbReference type="ARBA" id="ARBA00022679"/>
    </source>
</evidence>
<accession>A0A6C0HCC2</accession>
<name>A0A6C0HCC2_9ZZZZ</name>
<evidence type="ECO:0008006" key="4">
    <source>
        <dbReference type="Google" id="ProtNLM"/>
    </source>
</evidence>
<dbReference type="SUPFAM" id="SSF53448">
    <property type="entry name" value="Nucleotide-diphospho-sugar transferases"/>
    <property type="match status" value="1"/>
</dbReference>
<reference evidence="3" key="1">
    <citation type="journal article" date="2020" name="Nature">
        <title>Giant virus diversity and host interactions through global metagenomics.</title>
        <authorList>
            <person name="Schulz F."/>
            <person name="Roux S."/>
            <person name="Paez-Espino D."/>
            <person name="Jungbluth S."/>
            <person name="Walsh D.A."/>
            <person name="Denef V.J."/>
            <person name="McMahon K.D."/>
            <person name="Konstantinidis K.T."/>
            <person name="Eloe-Fadrosh E.A."/>
            <person name="Kyrpides N.C."/>
            <person name="Woyke T."/>
        </authorList>
    </citation>
    <scope>NUCLEOTIDE SEQUENCE</scope>
    <source>
        <strain evidence="3">GVMAG-M-3300023179-90</strain>
    </source>
</reference>
<proteinExistence type="predicted"/>
<dbReference type="EMBL" id="MN739922">
    <property type="protein sequence ID" value="QHT77846.1"/>
    <property type="molecule type" value="Genomic_DNA"/>
</dbReference>
<dbReference type="GO" id="GO:0000030">
    <property type="term" value="F:mannosyltransferase activity"/>
    <property type="evidence" value="ECO:0007669"/>
    <property type="project" value="TreeGrafter"/>
</dbReference>